<proteinExistence type="predicted"/>
<protein>
    <submittedName>
        <fullName evidence="1">Uncharacterized protein</fullName>
    </submittedName>
</protein>
<dbReference type="Proteomes" id="UP001151760">
    <property type="component" value="Unassembled WGS sequence"/>
</dbReference>
<comment type="caution">
    <text evidence="1">The sequence shown here is derived from an EMBL/GenBank/DDBJ whole genome shotgun (WGS) entry which is preliminary data.</text>
</comment>
<reference evidence="1" key="2">
    <citation type="submission" date="2022-01" db="EMBL/GenBank/DDBJ databases">
        <authorList>
            <person name="Yamashiro T."/>
            <person name="Shiraishi A."/>
            <person name="Satake H."/>
            <person name="Nakayama K."/>
        </authorList>
    </citation>
    <scope>NUCLEOTIDE SEQUENCE</scope>
</reference>
<keyword evidence="2" id="KW-1185">Reference proteome</keyword>
<organism evidence="1 2">
    <name type="scientific">Tanacetum coccineum</name>
    <dbReference type="NCBI Taxonomy" id="301880"/>
    <lineage>
        <taxon>Eukaryota</taxon>
        <taxon>Viridiplantae</taxon>
        <taxon>Streptophyta</taxon>
        <taxon>Embryophyta</taxon>
        <taxon>Tracheophyta</taxon>
        <taxon>Spermatophyta</taxon>
        <taxon>Magnoliopsida</taxon>
        <taxon>eudicotyledons</taxon>
        <taxon>Gunneridae</taxon>
        <taxon>Pentapetalae</taxon>
        <taxon>asterids</taxon>
        <taxon>campanulids</taxon>
        <taxon>Asterales</taxon>
        <taxon>Asteraceae</taxon>
        <taxon>Asteroideae</taxon>
        <taxon>Anthemideae</taxon>
        <taxon>Anthemidinae</taxon>
        <taxon>Tanacetum</taxon>
    </lineage>
</organism>
<sequence>MLPWFVTTKQEIQFHMISDASSSQFHASPSYLNSPQPYYVTHPTSVVDFEEDYQGELQGDSQEDKLTTAMMKTKQKSSINAGNRNDESNRIFQRVPQTESNPGKANVNFTTAVITMARIQLVDDNIVTEPNYDAKVVSEENASDKVHEQANHVKHKTIIQTSDDNQINSNIIFDDPYVENNGGTSEHDSNAHDQYLDIEIMAYNLIQKLRQKGVYEESFLRHAALIEGKLIQLMRTIMVHVQVNTLKIQVGVQVSRPGELRRHLQLWKRFGRFICVVFVPDRNIELGEEEKRMRLHSFLAVDHFYLNFKPLDLLDEVFAPMGGCHVCKMMWKLVNTRWSELEETGKLSSQSLTELIVTQNLLPNVPQLILEGKPDLEGLPRPY</sequence>
<gene>
    <name evidence="1" type="ORF">Tco_0941870</name>
</gene>
<accession>A0ABQ5DS32</accession>
<dbReference type="EMBL" id="BQNB010015609">
    <property type="protein sequence ID" value="GJT42005.1"/>
    <property type="molecule type" value="Genomic_DNA"/>
</dbReference>
<name>A0ABQ5DS32_9ASTR</name>
<evidence type="ECO:0000313" key="2">
    <source>
        <dbReference type="Proteomes" id="UP001151760"/>
    </source>
</evidence>
<reference evidence="1" key="1">
    <citation type="journal article" date="2022" name="Int. J. Mol. Sci.">
        <title>Draft Genome of Tanacetum Coccineum: Genomic Comparison of Closely Related Tanacetum-Family Plants.</title>
        <authorList>
            <person name="Yamashiro T."/>
            <person name="Shiraishi A."/>
            <person name="Nakayama K."/>
            <person name="Satake H."/>
        </authorList>
    </citation>
    <scope>NUCLEOTIDE SEQUENCE</scope>
</reference>
<evidence type="ECO:0000313" key="1">
    <source>
        <dbReference type="EMBL" id="GJT42005.1"/>
    </source>
</evidence>